<reference evidence="2" key="4">
    <citation type="submission" date="2023-11" db="EMBL/GenBank/DDBJ databases">
        <title>Detection of rare carbapenemases in Enterobacterales - comparison of two colorimetric and two CIM-based carbapenemase assays.</title>
        <authorList>
            <person name="Schaffarczyk L."/>
            <person name="Noster J."/>
            <person name="Stelzer Y."/>
            <person name="Sattler J."/>
            <person name="Gatermann S."/>
            <person name="Hamprecht A."/>
        </authorList>
    </citation>
    <scope>NUCLEOTIDE SEQUENCE</scope>
    <source>
        <strain evidence="2">CIM-Cont-037</strain>
    </source>
</reference>
<proteinExistence type="predicted"/>
<evidence type="ECO:0000313" key="6">
    <source>
        <dbReference type="Proteomes" id="UP001279012"/>
    </source>
</evidence>
<keyword evidence="1" id="KW-1133">Transmembrane helix</keyword>
<evidence type="ECO:0000256" key="1">
    <source>
        <dbReference type="SAM" id="Phobius"/>
    </source>
</evidence>
<reference evidence="4" key="2">
    <citation type="journal article" date="2021" name="Microb. Genom.">
        <title>A genomic epidemiological study shows that prevalence of antimicrobial resistance in Enterobacterales is associated with the livestock host, as well as antimicrobial usage.</title>
        <authorList>
            <person name="AbuOun M."/>
            <person name="Jones H."/>
            <person name="Stubberfield E."/>
            <person name="Gilson D."/>
            <person name="Shaw L.P."/>
            <person name="Hubbard A.T.M."/>
            <person name="Chau K.K."/>
            <person name="Sebra R."/>
            <person name="Peto T.E.A."/>
            <person name="Crook D.W."/>
            <person name="Read D.S."/>
            <person name="Gweon H.S."/>
            <person name="Walker A.S."/>
            <person name="Stoesser N."/>
            <person name="Smith R.P."/>
            <person name="Anjum M.F."/>
            <person name="On Behalf Of The Rehab Consortium."/>
        </authorList>
    </citation>
    <scope>NUCLEOTIDE SEQUENCE</scope>
    <source>
        <strain evidence="4">RHBSTW-00938</strain>
    </source>
</reference>
<dbReference type="PANTHER" id="PTHR39174">
    <property type="entry name" value="INNER MEMBRANE PROTEIN-RELATED"/>
    <property type="match status" value="1"/>
</dbReference>
<accession>A0A094X6U5</accession>
<evidence type="ECO:0000313" key="5">
    <source>
        <dbReference type="Proteomes" id="UP000514462"/>
    </source>
</evidence>
<dbReference type="Pfam" id="PF06196">
    <property type="entry name" value="DUF997"/>
    <property type="match status" value="1"/>
</dbReference>
<keyword evidence="1" id="KW-0472">Membrane</keyword>
<dbReference type="Proteomes" id="UP001279012">
    <property type="component" value="Unassembled WGS sequence"/>
</dbReference>
<dbReference type="EMBL" id="JAWZZT010000004">
    <property type="protein sequence ID" value="MDX7014341.1"/>
    <property type="molecule type" value="Genomic_DNA"/>
</dbReference>
<sequence>MDKRFVQAHKEARWALWLTLLYLAAWLAAAYLPGVGIGFTGLPHWFELACLLVPLLFVLLCWAMVRFIFRDISLEDNDAA</sequence>
<dbReference type="PANTHER" id="PTHR39174:SF1">
    <property type="entry name" value="INNER MEMBRANE PROTEIN"/>
    <property type="match status" value="1"/>
</dbReference>
<reference evidence="3" key="3">
    <citation type="journal article" date="2023" name="J. Hosp. Infect.">
        <title>Cross-contamination of carbapenem-resistant Gram-negative bacteria between patients and hospital environment in the first year of a newly built surgical ward.</title>
        <authorList>
            <person name="Boutin S."/>
            <person name="Scherrer M."/>
            <person name="Spath I."/>
            <person name="Kocer K."/>
            <person name="Heeg K."/>
            <person name="Nurjadi D."/>
        </authorList>
    </citation>
    <scope>NUCLEOTIDE SEQUENCE</scope>
    <source>
        <strain evidence="3">KE10384</strain>
    </source>
</reference>
<dbReference type="OMA" id="WFELACL"/>
<feature type="transmembrane region" description="Helical" evidence="1">
    <location>
        <begin position="12"/>
        <end position="32"/>
    </location>
</feature>
<dbReference type="EMBL" id="CP055904">
    <property type="protein sequence ID" value="QMR40365.1"/>
    <property type="molecule type" value="Genomic_DNA"/>
</dbReference>
<dbReference type="Proteomes" id="UP000514462">
    <property type="component" value="Chromosome"/>
</dbReference>
<evidence type="ECO:0000313" key="4">
    <source>
        <dbReference type="EMBL" id="QMR40365.1"/>
    </source>
</evidence>
<name>A0A094X6U5_KLEAE</name>
<dbReference type="Proteomes" id="UP001303386">
    <property type="component" value="Unassembled WGS sequence"/>
</dbReference>
<dbReference type="RefSeq" id="WP_015369454.1">
    <property type="nucleotide sequence ID" value="NZ_AP022108.1"/>
</dbReference>
<evidence type="ECO:0000313" key="2">
    <source>
        <dbReference type="EMBL" id="MDX7014341.1"/>
    </source>
</evidence>
<gene>
    <name evidence="4" type="ORF">HV331_13100</name>
    <name evidence="3" type="ORF">PZT46_04570</name>
    <name evidence="2" type="ORF">SJ059_07605</name>
</gene>
<accession>A0A157UZQ1</accession>
<reference evidence="5" key="1">
    <citation type="submission" date="2020-06" db="EMBL/GenBank/DDBJ databases">
        <title>REHAB project genomes.</title>
        <authorList>
            <person name="Shaw L.P."/>
        </authorList>
    </citation>
    <scope>NUCLEOTIDE SEQUENCE [LARGE SCALE GENOMIC DNA]</scope>
    <source>
        <strain evidence="5">RHBSTW-00938</strain>
    </source>
</reference>
<dbReference type="GeneID" id="93314068"/>
<organism evidence="2 6">
    <name type="scientific">Klebsiella aerogenes</name>
    <name type="common">Enterobacter aerogenes</name>
    <dbReference type="NCBI Taxonomy" id="548"/>
    <lineage>
        <taxon>Bacteria</taxon>
        <taxon>Pseudomonadati</taxon>
        <taxon>Pseudomonadota</taxon>
        <taxon>Gammaproteobacteria</taxon>
        <taxon>Enterobacterales</taxon>
        <taxon>Enterobacteriaceae</taxon>
        <taxon>Klebsiella/Raoultella group</taxon>
        <taxon>Klebsiella</taxon>
    </lineage>
</organism>
<dbReference type="AlphaFoldDB" id="A0A094X6U5"/>
<keyword evidence="1" id="KW-0812">Transmembrane</keyword>
<dbReference type="EMBL" id="JARELW010000002">
    <property type="protein sequence ID" value="MEA8798532.1"/>
    <property type="molecule type" value="Genomic_DNA"/>
</dbReference>
<feature type="transmembrane region" description="Helical" evidence="1">
    <location>
        <begin position="44"/>
        <end position="65"/>
    </location>
</feature>
<dbReference type="NCBIfam" id="NF007918">
    <property type="entry name" value="PRK10633.1"/>
    <property type="match status" value="1"/>
</dbReference>
<evidence type="ECO:0000313" key="3">
    <source>
        <dbReference type="EMBL" id="MEA8798532.1"/>
    </source>
</evidence>
<dbReference type="InterPro" id="IPR010398">
    <property type="entry name" value="DUF997"/>
</dbReference>
<protein>
    <submittedName>
        <fullName evidence="2">DUF997 family protein</fullName>
    </submittedName>
</protein>